<accession>A0A848L9H5</accession>
<name>A0A848L9H5_9BACT</name>
<organism evidence="2 3">
    <name type="scientific">Pyxidicoccus fallax</name>
    <dbReference type="NCBI Taxonomy" id="394095"/>
    <lineage>
        <taxon>Bacteria</taxon>
        <taxon>Pseudomonadati</taxon>
        <taxon>Myxococcota</taxon>
        <taxon>Myxococcia</taxon>
        <taxon>Myxococcales</taxon>
        <taxon>Cystobacterineae</taxon>
        <taxon>Myxococcaceae</taxon>
        <taxon>Pyxidicoccus</taxon>
    </lineage>
</organism>
<reference evidence="2 3" key="1">
    <citation type="submission" date="2020-04" db="EMBL/GenBank/DDBJ databases">
        <title>Draft genome of Pyxidicoccus fallax type strain.</title>
        <authorList>
            <person name="Whitworth D.E."/>
        </authorList>
    </citation>
    <scope>NUCLEOTIDE SEQUENCE [LARGE SCALE GENOMIC DNA]</scope>
    <source>
        <strain evidence="2 3">DSM 14698</strain>
    </source>
</reference>
<evidence type="ECO:0000313" key="3">
    <source>
        <dbReference type="Proteomes" id="UP000518300"/>
    </source>
</evidence>
<gene>
    <name evidence="2" type="ORF">HG543_10050</name>
</gene>
<evidence type="ECO:0000313" key="2">
    <source>
        <dbReference type="EMBL" id="NMO15196.1"/>
    </source>
</evidence>
<keyword evidence="3" id="KW-1185">Reference proteome</keyword>
<feature type="chain" id="PRO_5032458578" evidence="1">
    <location>
        <begin position="22"/>
        <end position="129"/>
    </location>
</feature>
<dbReference type="Proteomes" id="UP000518300">
    <property type="component" value="Unassembled WGS sequence"/>
</dbReference>
<proteinExistence type="predicted"/>
<evidence type="ECO:0000256" key="1">
    <source>
        <dbReference type="SAM" id="SignalP"/>
    </source>
</evidence>
<sequence length="129" mass="13610">MKRGTFAAGALALVFSNLAWAGNQVATLRIAPGANVCLLQDESAINAVFAAGTVQPRPDGSRPPVRFRLRRSLLGQPGTFSTAAEEVTADFSFAADTVTRPDLVPGTFRLCAFNSQSVAVNAKLDLRTS</sequence>
<comment type="caution">
    <text evidence="2">The sequence shown here is derived from an EMBL/GenBank/DDBJ whole genome shotgun (WGS) entry which is preliminary data.</text>
</comment>
<feature type="signal peptide" evidence="1">
    <location>
        <begin position="1"/>
        <end position="21"/>
    </location>
</feature>
<dbReference type="RefSeq" id="WP_169344491.1">
    <property type="nucleotide sequence ID" value="NZ_JABBJJ010000034.1"/>
</dbReference>
<dbReference type="EMBL" id="JABBJJ010000034">
    <property type="protein sequence ID" value="NMO15196.1"/>
    <property type="molecule type" value="Genomic_DNA"/>
</dbReference>
<dbReference type="AlphaFoldDB" id="A0A848L9H5"/>
<protein>
    <submittedName>
        <fullName evidence="2">Uncharacterized protein</fullName>
    </submittedName>
</protein>
<keyword evidence="1" id="KW-0732">Signal</keyword>